<dbReference type="EC" id="1.10.9.1" evidence="8"/>
<name>A0A2H5XBB0_9BACT</name>
<dbReference type="CDD" id="cd03467">
    <property type="entry name" value="Rieske"/>
    <property type="match status" value="1"/>
</dbReference>
<evidence type="ECO:0000313" key="9">
    <source>
        <dbReference type="Proteomes" id="UP000236173"/>
    </source>
</evidence>
<dbReference type="SUPFAM" id="SSF50022">
    <property type="entry name" value="ISP domain"/>
    <property type="match status" value="1"/>
</dbReference>
<proteinExistence type="predicted"/>
<dbReference type="InterPro" id="IPR017941">
    <property type="entry name" value="Rieske_2Fe-2S"/>
</dbReference>
<feature type="domain" description="Rieske" evidence="7">
    <location>
        <begin position="48"/>
        <end position="154"/>
    </location>
</feature>
<dbReference type="Gene3D" id="2.102.10.10">
    <property type="entry name" value="Rieske [2Fe-2S] iron-sulphur domain"/>
    <property type="match status" value="1"/>
</dbReference>
<keyword evidence="3" id="KW-0408">Iron</keyword>
<dbReference type="PROSITE" id="PS51296">
    <property type="entry name" value="RIESKE"/>
    <property type="match status" value="1"/>
</dbReference>
<dbReference type="PANTHER" id="PTHR10134">
    <property type="entry name" value="CYTOCHROME B-C1 COMPLEX SUBUNIT RIESKE, MITOCHONDRIAL"/>
    <property type="match status" value="1"/>
</dbReference>
<keyword evidence="2" id="KW-0479">Metal-binding</keyword>
<evidence type="ECO:0000256" key="6">
    <source>
        <dbReference type="ARBA" id="ARBA00034078"/>
    </source>
</evidence>
<reference evidence="9" key="1">
    <citation type="submission" date="2017-09" db="EMBL/GenBank/DDBJ databases">
        <title>Metaegenomics of thermophilic ammonia-oxidizing enrichment culture.</title>
        <authorList>
            <person name="Kato S."/>
            <person name="Suzuki K."/>
        </authorList>
    </citation>
    <scope>NUCLEOTIDE SEQUENCE [LARGE SCALE GENOMIC DNA]</scope>
</reference>
<dbReference type="AlphaFoldDB" id="A0A2H5XBB0"/>
<dbReference type="GO" id="GO:0051537">
    <property type="term" value="F:2 iron, 2 sulfur cluster binding"/>
    <property type="evidence" value="ECO:0007669"/>
    <property type="project" value="UniProtKB-KW"/>
</dbReference>
<gene>
    <name evidence="8" type="primary">petC_2</name>
    <name evidence="8" type="ORF">HRbin17_00967</name>
</gene>
<dbReference type="InterPro" id="IPR036922">
    <property type="entry name" value="Rieske_2Fe-2S_sf"/>
</dbReference>
<keyword evidence="5" id="KW-1015">Disulfide bond</keyword>
<evidence type="ECO:0000259" key="7">
    <source>
        <dbReference type="PROSITE" id="PS51296"/>
    </source>
</evidence>
<accession>A0A2H5XBB0</accession>
<comment type="cofactor">
    <cofactor evidence="6">
        <name>[2Fe-2S] cluster</name>
        <dbReference type="ChEBI" id="CHEBI:190135"/>
    </cofactor>
</comment>
<dbReference type="PRINTS" id="PR00162">
    <property type="entry name" value="RIESKE"/>
</dbReference>
<dbReference type="InterPro" id="IPR014349">
    <property type="entry name" value="Rieske_Fe-S_prot"/>
</dbReference>
<dbReference type="GO" id="GO:0016020">
    <property type="term" value="C:membrane"/>
    <property type="evidence" value="ECO:0007669"/>
    <property type="project" value="InterPro"/>
</dbReference>
<dbReference type="EMBL" id="BEHT01000011">
    <property type="protein sequence ID" value="GBC98455.1"/>
    <property type="molecule type" value="Genomic_DNA"/>
</dbReference>
<dbReference type="GO" id="GO:0046872">
    <property type="term" value="F:metal ion binding"/>
    <property type="evidence" value="ECO:0007669"/>
    <property type="project" value="UniProtKB-KW"/>
</dbReference>
<keyword evidence="4" id="KW-0411">Iron-sulfur</keyword>
<dbReference type="InterPro" id="IPR005805">
    <property type="entry name" value="Rieske_Fe-S_prot_C"/>
</dbReference>
<keyword evidence="8" id="KW-0560">Oxidoreductase</keyword>
<evidence type="ECO:0000256" key="5">
    <source>
        <dbReference type="ARBA" id="ARBA00023157"/>
    </source>
</evidence>
<comment type="caution">
    <text evidence="8">The sequence shown here is derived from an EMBL/GenBank/DDBJ whole genome shotgun (WGS) entry which is preliminary data.</text>
</comment>
<evidence type="ECO:0000256" key="2">
    <source>
        <dbReference type="ARBA" id="ARBA00022723"/>
    </source>
</evidence>
<dbReference type="Proteomes" id="UP000236173">
    <property type="component" value="Unassembled WGS sequence"/>
</dbReference>
<evidence type="ECO:0000256" key="3">
    <source>
        <dbReference type="ARBA" id="ARBA00023004"/>
    </source>
</evidence>
<evidence type="ECO:0000313" key="8">
    <source>
        <dbReference type="EMBL" id="GBC98455.1"/>
    </source>
</evidence>
<evidence type="ECO:0000256" key="4">
    <source>
        <dbReference type="ARBA" id="ARBA00023014"/>
    </source>
</evidence>
<dbReference type="GO" id="GO:0016491">
    <property type="term" value="F:oxidoreductase activity"/>
    <property type="evidence" value="ECO:0007669"/>
    <property type="project" value="UniProtKB-KW"/>
</dbReference>
<evidence type="ECO:0000256" key="1">
    <source>
        <dbReference type="ARBA" id="ARBA00022714"/>
    </source>
</evidence>
<protein>
    <submittedName>
        <fullName evidence="8">Cytochrome b6-f complex iron-sulfur subunit</fullName>
        <ecNumber evidence="8">1.10.9.1</ecNumber>
    </submittedName>
</protein>
<keyword evidence="1" id="KW-0001">2Fe-2S</keyword>
<dbReference type="Pfam" id="PF00355">
    <property type="entry name" value="Rieske"/>
    <property type="match status" value="1"/>
</dbReference>
<sequence length="159" mass="17820">MNPTAMKRRQWLDRFVKAAAACIAAVLGYPSLAMLIAPAFRRSPMQWLKVAPLSDFRPDEPKAVTLTYQRRDGWVIRTVRRTVYVVVKADGRVKVLSNICTHANCAVRWEPTKRAFFCPCHDGYFDMDGKVQAGPPPRPLDGLPHKVDGGVLFVQLPTA</sequence>
<organism evidence="8 9">
    <name type="scientific">Candidatus Fervidibacter japonicus</name>
    <dbReference type="NCBI Taxonomy" id="2035412"/>
    <lineage>
        <taxon>Bacteria</taxon>
        <taxon>Candidatus Fervidibacterota</taxon>
        <taxon>Candidatus Fervidibacter</taxon>
    </lineage>
</organism>